<keyword evidence="1" id="KW-0732">Signal</keyword>
<dbReference type="PROSITE" id="PS51257">
    <property type="entry name" value="PROKAR_LIPOPROTEIN"/>
    <property type="match status" value="1"/>
</dbReference>
<feature type="signal peptide" evidence="1">
    <location>
        <begin position="1"/>
        <end position="22"/>
    </location>
</feature>
<protein>
    <recommendedName>
        <fullName evidence="4">Thymidylate synthase</fullName>
    </recommendedName>
</protein>
<gene>
    <name evidence="2" type="ORF">AABB28_08315</name>
</gene>
<dbReference type="KEGG" id="yag:AABB28_08315"/>
<feature type="chain" id="PRO_5042835515" description="Thymidylate synthase" evidence="1">
    <location>
        <begin position="23"/>
        <end position="303"/>
    </location>
</feature>
<accession>A0AAN0NII5</accession>
<dbReference type="SUPFAM" id="SSF56925">
    <property type="entry name" value="OMPA-like"/>
    <property type="match status" value="1"/>
</dbReference>
<evidence type="ECO:0000256" key="1">
    <source>
        <dbReference type="SAM" id="SignalP"/>
    </source>
</evidence>
<dbReference type="EMBL" id="CP151762">
    <property type="protein sequence ID" value="WZU65250.1"/>
    <property type="molecule type" value="Genomic_DNA"/>
</dbReference>
<organism evidence="2 3">
    <name type="scientific">Yoonia algicola</name>
    <dbReference type="NCBI Taxonomy" id="3137368"/>
    <lineage>
        <taxon>Bacteria</taxon>
        <taxon>Pseudomonadati</taxon>
        <taxon>Pseudomonadota</taxon>
        <taxon>Alphaproteobacteria</taxon>
        <taxon>Rhodobacterales</taxon>
        <taxon>Paracoccaceae</taxon>
        <taxon>Yoonia</taxon>
    </lineage>
</organism>
<dbReference type="Proteomes" id="UP001451782">
    <property type="component" value="Chromosome"/>
</dbReference>
<evidence type="ECO:0008006" key="4">
    <source>
        <dbReference type="Google" id="ProtNLM"/>
    </source>
</evidence>
<reference evidence="2 3" key="1">
    <citation type="submission" date="2024-04" db="EMBL/GenBank/DDBJ databases">
        <title>Phylogenomic analyses of a clade within the roseobacter group suggest taxonomic reassignments of species of the genera Aestuariivita, Citreicella, Loktanella, Nautella, Pelagibaca, Ruegeria, Thalassobius, Thiobacimonas and Tropicibacter, and the proposal o.</title>
        <authorList>
            <person name="Jeon C.O."/>
        </authorList>
    </citation>
    <scope>NUCLEOTIDE SEQUENCE [LARGE SCALE GENOMIC DNA]</scope>
    <source>
        <strain evidence="2 3">G8-12</strain>
    </source>
</reference>
<sequence>MKQALGLMAVAAVLAACNDRSAETVDAPGGGGTVVPPSGAAASLGDVDTATYDAENDVVTVVVRLDGQDTIQEYVRSGDVNGYARFDQQETPINRAFTAIGATSSDNDELVAVVTMDGGQFNRFFGGAVLEQGDFSAPSSGFAYFDGDYAGLVNIGQPVSPPAPPGTPSAAIPSGVSVVTGSVYMIADFTDNATEGTIYGRVLGEGGGAVELDDVVLVNTGIATDGTFNGTAEMLDLTGVGTYSGAFGGDDATFAGGIVALGAGAYAGVFPDSVDTTNLQEYGLFVIDQCDPASCFTLPPPPP</sequence>
<dbReference type="RefSeq" id="WP_342071598.1">
    <property type="nucleotide sequence ID" value="NZ_CP151762.1"/>
</dbReference>
<dbReference type="InterPro" id="IPR011250">
    <property type="entry name" value="OMP/PagP_B-barrel"/>
</dbReference>
<name>A0AAN0NII5_9RHOB</name>
<evidence type="ECO:0000313" key="3">
    <source>
        <dbReference type="Proteomes" id="UP001451782"/>
    </source>
</evidence>
<evidence type="ECO:0000313" key="2">
    <source>
        <dbReference type="EMBL" id="WZU65250.1"/>
    </source>
</evidence>
<keyword evidence="3" id="KW-1185">Reference proteome</keyword>
<proteinExistence type="predicted"/>
<dbReference type="AlphaFoldDB" id="A0AAN0NII5"/>